<dbReference type="eggNOG" id="COG1052">
    <property type="taxonomic scope" value="Bacteria"/>
</dbReference>
<evidence type="ECO:0000313" key="7">
    <source>
        <dbReference type="EMBL" id="ERL52848.1"/>
    </source>
</evidence>
<keyword evidence="8" id="KW-1185">Reference proteome</keyword>
<organism evidence="7 8">
    <name type="scientific">Halomonas huangheensis</name>
    <dbReference type="NCBI Taxonomy" id="1178482"/>
    <lineage>
        <taxon>Bacteria</taxon>
        <taxon>Pseudomonadati</taxon>
        <taxon>Pseudomonadota</taxon>
        <taxon>Gammaproteobacteria</taxon>
        <taxon>Oceanospirillales</taxon>
        <taxon>Halomonadaceae</taxon>
        <taxon>Halomonas</taxon>
    </lineage>
</organism>
<evidence type="ECO:0000259" key="5">
    <source>
        <dbReference type="Pfam" id="PF00389"/>
    </source>
</evidence>
<sequence>MKAVMLDADSLGTDIDLTPIRDHVNELEVFATSTSQEARQRLEGAEIALVNKVVLDGEALAALPTLRHICVLATGTNNIDMEAARKLGIRVDNVSAYGTASVAQHTLMLILTLATRLPCYQRDVAQGAWGRSPFFCLMDHTTLQLAGKKLVVVGQGELGSEVARLAEAFGMRVDFAARPGHEANDPRSALDDLLPEADVVSLHCPLTEQTRHLIGQHRLQQMKDNALLVNCARGSVIDEDAALAALKAGKLGGLAVDVLPAEPPREGHALIDALSESSALNLIVTPHSAWITPEARQNIIQLTADNLARAAS</sequence>
<dbReference type="InterPro" id="IPR006140">
    <property type="entry name" value="D-isomer_DH_NAD-bd"/>
</dbReference>
<evidence type="ECO:0000256" key="2">
    <source>
        <dbReference type="ARBA" id="ARBA00023002"/>
    </source>
</evidence>
<dbReference type="PANTHER" id="PTHR43761">
    <property type="entry name" value="D-ISOMER SPECIFIC 2-HYDROXYACID DEHYDROGENASE FAMILY PROTEIN (AFU_ORTHOLOGUE AFUA_1G13630)"/>
    <property type="match status" value="1"/>
</dbReference>
<dbReference type="GO" id="GO:0016616">
    <property type="term" value="F:oxidoreductase activity, acting on the CH-OH group of donors, NAD or NADP as acceptor"/>
    <property type="evidence" value="ECO:0007669"/>
    <property type="project" value="InterPro"/>
</dbReference>
<evidence type="ECO:0000256" key="3">
    <source>
        <dbReference type="ARBA" id="ARBA00023027"/>
    </source>
</evidence>
<dbReference type="InterPro" id="IPR050418">
    <property type="entry name" value="D-iso_2-hydroxyacid_DH_PdxB"/>
</dbReference>
<dbReference type="EMBL" id="AVBC01000014">
    <property type="protein sequence ID" value="ERL52848.1"/>
    <property type="molecule type" value="Genomic_DNA"/>
</dbReference>
<accession>W1NBK8</accession>
<dbReference type="InterPro" id="IPR006139">
    <property type="entry name" value="D-isomer_2_OHA_DH_cat_dom"/>
</dbReference>
<name>W1NBK8_9GAMM</name>
<dbReference type="PROSITE" id="PS00670">
    <property type="entry name" value="D_2_HYDROXYACID_DH_2"/>
    <property type="match status" value="1"/>
</dbReference>
<dbReference type="PATRIC" id="fig|1178482.3.peg.527"/>
<evidence type="ECO:0008006" key="9">
    <source>
        <dbReference type="Google" id="ProtNLM"/>
    </source>
</evidence>
<keyword evidence="3" id="KW-0520">NAD</keyword>
<dbReference type="AlphaFoldDB" id="W1NBK8"/>
<dbReference type="Pfam" id="PF00389">
    <property type="entry name" value="2-Hacid_dh"/>
    <property type="match status" value="1"/>
</dbReference>
<evidence type="ECO:0000256" key="4">
    <source>
        <dbReference type="RuleBase" id="RU003719"/>
    </source>
</evidence>
<dbReference type="Proteomes" id="UP000019113">
    <property type="component" value="Unassembled WGS sequence"/>
</dbReference>
<dbReference type="GO" id="GO:0051287">
    <property type="term" value="F:NAD binding"/>
    <property type="evidence" value="ECO:0007669"/>
    <property type="project" value="InterPro"/>
</dbReference>
<dbReference type="STRING" id="1178482.AR456_10345"/>
<dbReference type="SUPFAM" id="SSF52283">
    <property type="entry name" value="Formate/glycerate dehydrogenase catalytic domain-like"/>
    <property type="match status" value="1"/>
</dbReference>
<evidence type="ECO:0000313" key="8">
    <source>
        <dbReference type="Proteomes" id="UP000019113"/>
    </source>
</evidence>
<feature type="domain" description="D-isomer specific 2-hydroxyacid dehydrogenase catalytic" evidence="5">
    <location>
        <begin position="14"/>
        <end position="310"/>
    </location>
</feature>
<dbReference type="PANTHER" id="PTHR43761:SF1">
    <property type="entry name" value="D-ISOMER SPECIFIC 2-HYDROXYACID DEHYDROGENASE CATALYTIC DOMAIN-CONTAINING PROTEIN-RELATED"/>
    <property type="match status" value="1"/>
</dbReference>
<reference evidence="7 8" key="1">
    <citation type="submission" date="2013-08" db="EMBL/GenBank/DDBJ databases">
        <title>draft genome of Halomonas huanghegensis, strain BJGMM-B45T.</title>
        <authorList>
            <person name="Miao C."/>
            <person name="Wan Y."/>
            <person name="Jin W."/>
        </authorList>
    </citation>
    <scope>NUCLEOTIDE SEQUENCE [LARGE SCALE GENOMIC DNA]</scope>
    <source>
        <strain evidence="7 8">BJGMM-B45</strain>
    </source>
</reference>
<dbReference type="PROSITE" id="PS00671">
    <property type="entry name" value="D_2_HYDROXYACID_DH_3"/>
    <property type="match status" value="1"/>
</dbReference>
<evidence type="ECO:0000259" key="6">
    <source>
        <dbReference type="Pfam" id="PF02826"/>
    </source>
</evidence>
<protein>
    <recommendedName>
        <fullName evidence="9">Glycerate dehydrogenase</fullName>
    </recommendedName>
</protein>
<dbReference type="SUPFAM" id="SSF51735">
    <property type="entry name" value="NAD(P)-binding Rossmann-fold domains"/>
    <property type="match status" value="1"/>
</dbReference>
<dbReference type="Gene3D" id="3.40.50.720">
    <property type="entry name" value="NAD(P)-binding Rossmann-like Domain"/>
    <property type="match status" value="2"/>
</dbReference>
<feature type="domain" description="D-isomer specific 2-hydroxyacid dehydrogenase NAD-binding" evidence="6">
    <location>
        <begin position="107"/>
        <end position="289"/>
    </location>
</feature>
<dbReference type="InterPro" id="IPR036291">
    <property type="entry name" value="NAD(P)-bd_dom_sf"/>
</dbReference>
<dbReference type="InterPro" id="IPR029753">
    <property type="entry name" value="D-isomer_DH_CS"/>
</dbReference>
<keyword evidence="2 4" id="KW-0560">Oxidoreductase</keyword>
<comment type="similarity">
    <text evidence="1 4">Belongs to the D-isomer specific 2-hydroxyacid dehydrogenase family.</text>
</comment>
<evidence type="ECO:0000256" key="1">
    <source>
        <dbReference type="ARBA" id="ARBA00005854"/>
    </source>
</evidence>
<comment type="caution">
    <text evidence="7">The sequence shown here is derived from an EMBL/GenBank/DDBJ whole genome shotgun (WGS) entry which is preliminary data.</text>
</comment>
<proteinExistence type="inferred from homology"/>
<gene>
    <name evidence="7" type="ORF">BJB45_16345</name>
</gene>
<dbReference type="Pfam" id="PF02826">
    <property type="entry name" value="2-Hacid_dh_C"/>
    <property type="match status" value="1"/>
</dbReference>